<name>A0A8B6DUE0_MYTGA</name>
<proteinExistence type="predicted"/>
<dbReference type="AlphaFoldDB" id="A0A8B6DUE0"/>
<reference evidence="1" key="1">
    <citation type="submission" date="2018-11" db="EMBL/GenBank/DDBJ databases">
        <authorList>
            <person name="Alioto T."/>
            <person name="Alioto T."/>
        </authorList>
    </citation>
    <scope>NUCLEOTIDE SEQUENCE</scope>
</reference>
<evidence type="ECO:0000313" key="1">
    <source>
        <dbReference type="EMBL" id="VDI24330.1"/>
    </source>
</evidence>
<keyword evidence="2" id="KW-1185">Reference proteome</keyword>
<gene>
    <name evidence="1" type="ORF">MGAL_10B045956</name>
</gene>
<dbReference type="EMBL" id="UYJE01004016">
    <property type="protein sequence ID" value="VDI24330.1"/>
    <property type="molecule type" value="Genomic_DNA"/>
</dbReference>
<dbReference type="OrthoDB" id="6050511at2759"/>
<protein>
    <submittedName>
        <fullName evidence="1">Uncharacterized protein</fullName>
    </submittedName>
</protein>
<accession>A0A8B6DUE0</accession>
<organism evidence="1 2">
    <name type="scientific">Mytilus galloprovincialis</name>
    <name type="common">Mediterranean mussel</name>
    <dbReference type="NCBI Taxonomy" id="29158"/>
    <lineage>
        <taxon>Eukaryota</taxon>
        <taxon>Metazoa</taxon>
        <taxon>Spiralia</taxon>
        <taxon>Lophotrochozoa</taxon>
        <taxon>Mollusca</taxon>
        <taxon>Bivalvia</taxon>
        <taxon>Autobranchia</taxon>
        <taxon>Pteriomorphia</taxon>
        <taxon>Mytilida</taxon>
        <taxon>Mytiloidea</taxon>
        <taxon>Mytilidae</taxon>
        <taxon>Mytilinae</taxon>
        <taxon>Mytilus</taxon>
    </lineage>
</organism>
<sequence length="360" mass="39504">MKKRVRLRDYNIHFKQMKFKLIIRTDNSQSHHRSTWLKEEDETIRSLACFSCHSESDRSRCLTHQVECRDGLEECFFDKTTLQNSAVVYTAGCRSKAVCDLLGNAVGKRDDISRSRRTSVVCAQCCNTAPKNRIPCNAQLCDDRLTCLSCHSVSDISKCLTHHTVCQGPDEECYLDKTILPNLSTAYNAGCRSKTVCSLLSGAVGKRNVDIQLQRLKKASISCSECCNTQPDRSGVPCNRNLCKLGKYKIGGTSAYETCGVCDHVSSPGACSVHQVCPPNEVCTVNSIFTGGVLKYELGCELKTVCDATLKIYKGSHGKRAGHGDLVLCSACCSGKNCNTKGDCSTLIRNQPCFNTTICG</sequence>
<dbReference type="Proteomes" id="UP000596742">
    <property type="component" value="Unassembled WGS sequence"/>
</dbReference>
<comment type="caution">
    <text evidence="1">The sequence shown here is derived from an EMBL/GenBank/DDBJ whole genome shotgun (WGS) entry which is preliminary data.</text>
</comment>
<evidence type="ECO:0000313" key="2">
    <source>
        <dbReference type="Proteomes" id="UP000596742"/>
    </source>
</evidence>